<dbReference type="RefSeq" id="WP_229962156.1">
    <property type="nucleotide sequence ID" value="NZ_JAJJWI010000019.1"/>
</dbReference>
<comment type="caution">
    <text evidence="2">The sequence shown here is derived from an EMBL/GenBank/DDBJ whole genome shotgun (WGS) entry which is preliminary data.</text>
</comment>
<dbReference type="InterPro" id="IPR036513">
    <property type="entry name" value="STAS_dom_sf"/>
</dbReference>
<keyword evidence="3" id="KW-1185">Reference proteome</keyword>
<evidence type="ECO:0000313" key="3">
    <source>
        <dbReference type="Proteomes" id="UP001597369"/>
    </source>
</evidence>
<dbReference type="Gene3D" id="3.30.750.24">
    <property type="entry name" value="STAS domain"/>
    <property type="match status" value="1"/>
</dbReference>
<evidence type="ECO:0000313" key="2">
    <source>
        <dbReference type="EMBL" id="MFD2066008.1"/>
    </source>
</evidence>
<evidence type="ECO:0000259" key="1">
    <source>
        <dbReference type="PROSITE" id="PS50801"/>
    </source>
</evidence>
<organism evidence="2 3">
    <name type="scientific">Pontibacter silvestris</name>
    <dbReference type="NCBI Taxonomy" id="2305183"/>
    <lineage>
        <taxon>Bacteria</taxon>
        <taxon>Pseudomonadati</taxon>
        <taxon>Bacteroidota</taxon>
        <taxon>Cytophagia</taxon>
        <taxon>Cytophagales</taxon>
        <taxon>Hymenobacteraceae</taxon>
        <taxon>Pontibacter</taxon>
    </lineage>
</organism>
<gene>
    <name evidence="2" type="ORF">ACFSKU_03875</name>
</gene>
<dbReference type="Proteomes" id="UP001597369">
    <property type="component" value="Unassembled WGS sequence"/>
</dbReference>
<dbReference type="PROSITE" id="PS50801">
    <property type="entry name" value="STAS"/>
    <property type="match status" value="1"/>
</dbReference>
<name>A0ABW4WTH9_9BACT</name>
<dbReference type="SUPFAM" id="SSF52091">
    <property type="entry name" value="SpoIIaa-like"/>
    <property type="match status" value="1"/>
</dbReference>
<reference evidence="3" key="1">
    <citation type="journal article" date="2019" name="Int. J. Syst. Evol. Microbiol.">
        <title>The Global Catalogue of Microorganisms (GCM) 10K type strain sequencing project: providing services to taxonomists for standard genome sequencing and annotation.</title>
        <authorList>
            <consortium name="The Broad Institute Genomics Platform"/>
            <consortium name="The Broad Institute Genome Sequencing Center for Infectious Disease"/>
            <person name="Wu L."/>
            <person name="Ma J."/>
        </authorList>
    </citation>
    <scope>NUCLEOTIDE SEQUENCE [LARGE SCALE GENOMIC DNA]</scope>
    <source>
        <strain evidence="3">JCM 16545</strain>
    </source>
</reference>
<proteinExistence type="predicted"/>
<protein>
    <submittedName>
        <fullName evidence="2">STAS domain-containing protein</fullName>
    </submittedName>
</protein>
<sequence length="111" mass="12400">MKNHNLVLAKGHIDTDDCLTLSQVLNNTTLSKCKTVWVDCEQVTSISTDALHLVLNLSDKATSLGIPLLFYQLNPALKDTVKEEGLYQVLNILPTITDANNYHQKLMNQAY</sequence>
<dbReference type="InterPro" id="IPR002645">
    <property type="entry name" value="STAS_dom"/>
</dbReference>
<accession>A0ABW4WTH9</accession>
<feature type="domain" description="STAS" evidence="1">
    <location>
        <begin position="1"/>
        <end position="103"/>
    </location>
</feature>
<dbReference type="Pfam" id="PF01740">
    <property type="entry name" value="STAS"/>
    <property type="match status" value="1"/>
</dbReference>
<dbReference type="EMBL" id="JBHUHV010000014">
    <property type="protein sequence ID" value="MFD2066008.1"/>
    <property type="molecule type" value="Genomic_DNA"/>
</dbReference>